<comment type="caution">
    <text evidence="2">The sequence shown here is derived from an EMBL/GenBank/DDBJ whole genome shotgun (WGS) entry which is preliminary data.</text>
</comment>
<evidence type="ECO:0000313" key="3">
    <source>
        <dbReference type="Proteomes" id="UP000014184"/>
    </source>
</evidence>
<protein>
    <submittedName>
        <fullName evidence="2">Uncharacterized protein</fullName>
    </submittedName>
</protein>
<dbReference type="EMBL" id="AOSG01000061">
    <property type="protein sequence ID" value="EOR70727.1"/>
    <property type="molecule type" value="Genomic_DNA"/>
</dbReference>
<evidence type="ECO:0000313" key="2">
    <source>
        <dbReference type="EMBL" id="EOR70727.1"/>
    </source>
</evidence>
<organism evidence="2 3">
    <name type="scientific">Thermobifida fusca TM51</name>
    <dbReference type="NCBI Taxonomy" id="1169414"/>
    <lineage>
        <taxon>Bacteria</taxon>
        <taxon>Bacillati</taxon>
        <taxon>Actinomycetota</taxon>
        <taxon>Actinomycetes</taxon>
        <taxon>Streptosporangiales</taxon>
        <taxon>Nocardiopsidaceae</taxon>
        <taxon>Thermobifida</taxon>
    </lineage>
</organism>
<sequence length="227" mass="25931">MAEFRLSSDDDVDLRKLATALVESQGWPRDRVKIWDRRDGEVVVTVDDALLRPPRPNPWNSPVYTPREIHRACELLRRNDPSLAGVDFTVFRKEATRFFAAGWSVADLQYALTTRPDGMPWPRGEGYQGTEWLEHRLRRWKTPNGSIRPSISQEKAQLRVVSRAGLPPDLGLPHDEPRPATAARPEVARTSIDDARRLVRAHTRTTGDSLVHRDRTQARMSRSSRRG</sequence>
<dbReference type="Proteomes" id="UP000014184">
    <property type="component" value="Unassembled WGS sequence"/>
</dbReference>
<keyword evidence="3" id="KW-1185">Reference proteome</keyword>
<proteinExistence type="predicted"/>
<dbReference type="AlphaFoldDB" id="A0A9P2WPL0"/>
<evidence type="ECO:0000256" key="1">
    <source>
        <dbReference type="SAM" id="MobiDB-lite"/>
    </source>
</evidence>
<dbReference type="RefSeq" id="WP_011292666.1">
    <property type="nucleotide sequence ID" value="NZ_AOSG01000061.1"/>
</dbReference>
<reference evidence="2 3" key="1">
    <citation type="journal article" date="2013" name="Genome Announc.">
        <title>Draft Genome Sequence of the Lignocellulose Decomposer Thermobifida fusca Strain TM51.</title>
        <authorList>
            <person name="Toth A."/>
            <person name="Barna T."/>
            <person name="Nagy I."/>
            <person name="Horvath B."/>
            <person name="Nagy I."/>
            <person name="Tancsics A."/>
            <person name="Kriszt B."/>
            <person name="Baka E."/>
            <person name="Fekete C."/>
            <person name="Kukolya J."/>
        </authorList>
    </citation>
    <scope>NUCLEOTIDE SEQUENCE [LARGE SCALE GENOMIC DNA]</scope>
    <source>
        <strain evidence="2 3">TM51</strain>
    </source>
</reference>
<gene>
    <name evidence="2" type="ORF">TM51_11525</name>
</gene>
<feature type="region of interest" description="Disordered" evidence="1">
    <location>
        <begin position="165"/>
        <end position="227"/>
    </location>
</feature>
<accession>A0A9P2WPL0</accession>
<name>A0A9P2WPL0_THEFU</name>